<dbReference type="Proteomes" id="UP000031586">
    <property type="component" value="Unassembled WGS sequence"/>
</dbReference>
<keyword evidence="1" id="KW-0812">Transmembrane</keyword>
<evidence type="ECO:0000313" key="2">
    <source>
        <dbReference type="EMBL" id="KIF52314.1"/>
    </source>
</evidence>
<organism evidence="2 3">
    <name type="scientific">Vibrio owensii CAIM 1854 = LMG 25443</name>
    <dbReference type="NCBI Taxonomy" id="1229493"/>
    <lineage>
        <taxon>Bacteria</taxon>
        <taxon>Pseudomonadati</taxon>
        <taxon>Pseudomonadota</taxon>
        <taxon>Gammaproteobacteria</taxon>
        <taxon>Vibrionales</taxon>
        <taxon>Vibrionaceae</taxon>
        <taxon>Vibrio</taxon>
    </lineage>
</organism>
<evidence type="ECO:0000313" key="3">
    <source>
        <dbReference type="Proteomes" id="UP000031586"/>
    </source>
</evidence>
<name>A0A0C1Z7Z4_9VIBR</name>
<dbReference type="PATRIC" id="fig|1229493.5.peg.2003"/>
<proteinExistence type="predicted"/>
<reference evidence="2 3" key="1">
    <citation type="submission" date="2014-07" db="EMBL/GenBank/DDBJ databases">
        <title>Unique and conserved regions in Vibrio harveyi and related species in comparison with the shrimp pathogen Vibrio harveyi CAIM 1792.</title>
        <authorList>
            <person name="Espinoza-Valles I."/>
            <person name="Vora G."/>
            <person name="Leekitcharoenphon P."/>
            <person name="Ussery D."/>
            <person name="Hoj L."/>
            <person name="Gomez-Gil B."/>
        </authorList>
    </citation>
    <scope>NUCLEOTIDE SEQUENCE [LARGE SCALE GENOMIC DNA]</scope>
    <source>
        <strain evidence="3">CAIM 1854 / LMG 25443</strain>
    </source>
</reference>
<keyword evidence="1" id="KW-0472">Membrane</keyword>
<keyword evidence="1" id="KW-1133">Transmembrane helix</keyword>
<gene>
    <name evidence="2" type="ORF">H735_14290</name>
</gene>
<accession>A0A0C1Z7Z4</accession>
<dbReference type="AlphaFoldDB" id="A0A0C1Z7Z4"/>
<evidence type="ECO:0000256" key="1">
    <source>
        <dbReference type="SAM" id="Phobius"/>
    </source>
</evidence>
<sequence>MISAQDFQIKQSQFSFKQDHYLLEKIKGIRVKTNTFKDHALRILCIGTIVSSVVWMVCPESLGAFTAPFAFVVGIIAALNSTKKYELQIEFQHVDGTGLQWVSVAKSSNQKVKDVFKEQVIKVTSQLS</sequence>
<dbReference type="RefSeq" id="WP_020194677.1">
    <property type="nucleotide sequence ID" value="NZ_BAOH01000007.1"/>
</dbReference>
<feature type="transmembrane region" description="Helical" evidence="1">
    <location>
        <begin position="39"/>
        <end position="56"/>
    </location>
</feature>
<feature type="transmembrane region" description="Helical" evidence="1">
    <location>
        <begin position="62"/>
        <end position="79"/>
    </location>
</feature>
<dbReference type="EMBL" id="JPRD01000023">
    <property type="protein sequence ID" value="KIF52314.1"/>
    <property type="molecule type" value="Genomic_DNA"/>
</dbReference>
<protein>
    <submittedName>
        <fullName evidence="2">Uncharacterized protein</fullName>
    </submittedName>
</protein>
<comment type="caution">
    <text evidence="2">The sequence shown here is derived from an EMBL/GenBank/DDBJ whole genome shotgun (WGS) entry which is preliminary data.</text>
</comment>